<feature type="domain" description="PhoD-like phosphatase metallophosphatase" evidence="1">
    <location>
        <begin position="67"/>
        <end position="436"/>
    </location>
</feature>
<dbReference type="InterPro" id="IPR032093">
    <property type="entry name" value="PhoD_N"/>
</dbReference>
<evidence type="ECO:0008006" key="5">
    <source>
        <dbReference type="Google" id="ProtNLM"/>
    </source>
</evidence>
<reference evidence="3 4" key="1">
    <citation type="submission" date="2024-02" db="EMBL/GenBank/DDBJ databases">
        <title>De novo assembly and annotation of 12 fungi associated with fruit tree decline syndrome in Ontario, Canada.</title>
        <authorList>
            <person name="Sulman M."/>
            <person name="Ellouze W."/>
            <person name="Ilyukhin E."/>
        </authorList>
    </citation>
    <scope>NUCLEOTIDE SEQUENCE [LARGE SCALE GENOMIC DNA]</scope>
    <source>
        <strain evidence="3 4">M1-105</strain>
    </source>
</reference>
<accession>A0ABR3TFL2</accession>
<organism evidence="3 4">
    <name type="scientific">Neofusicoccum ribis</name>
    <dbReference type="NCBI Taxonomy" id="45134"/>
    <lineage>
        <taxon>Eukaryota</taxon>
        <taxon>Fungi</taxon>
        <taxon>Dikarya</taxon>
        <taxon>Ascomycota</taxon>
        <taxon>Pezizomycotina</taxon>
        <taxon>Dothideomycetes</taxon>
        <taxon>Dothideomycetes incertae sedis</taxon>
        <taxon>Botryosphaeriales</taxon>
        <taxon>Botryosphaeriaceae</taxon>
        <taxon>Neofusicoccum</taxon>
    </lineage>
</organism>
<evidence type="ECO:0000259" key="1">
    <source>
        <dbReference type="Pfam" id="PF09423"/>
    </source>
</evidence>
<dbReference type="EMBL" id="JAJVDC020000001">
    <property type="protein sequence ID" value="KAL1638335.1"/>
    <property type="molecule type" value="Genomic_DNA"/>
</dbReference>
<comment type="caution">
    <text evidence="3">The sequence shown here is derived from an EMBL/GenBank/DDBJ whole genome shotgun (WGS) entry which is preliminary data.</text>
</comment>
<dbReference type="Proteomes" id="UP001521116">
    <property type="component" value="Unassembled WGS sequence"/>
</dbReference>
<gene>
    <name evidence="3" type="ORF">SLS56_000143</name>
</gene>
<dbReference type="InterPro" id="IPR052900">
    <property type="entry name" value="Phospholipid_Metab_Enz"/>
</dbReference>
<dbReference type="Gene3D" id="2.60.40.380">
    <property type="entry name" value="Purple acid phosphatase-like, N-terminal"/>
    <property type="match status" value="1"/>
</dbReference>
<dbReference type="CDD" id="cd07389">
    <property type="entry name" value="MPP_PhoD"/>
    <property type="match status" value="1"/>
</dbReference>
<dbReference type="PANTHER" id="PTHR43606:SF7">
    <property type="entry name" value="PHOSPHATASE, PUTATIVE (AFU_ORTHOLOGUE AFUA_6G08710)-RELATED"/>
    <property type="match status" value="1"/>
</dbReference>
<evidence type="ECO:0000313" key="3">
    <source>
        <dbReference type="EMBL" id="KAL1638335.1"/>
    </source>
</evidence>
<dbReference type="Pfam" id="PF09423">
    <property type="entry name" value="PhoD"/>
    <property type="match status" value="1"/>
</dbReference>
<dbReference type="SUPFAM" id="SSF56300">
    <property type="entry name" value="Metallo-dependent phosphatases"/>
    <property type="match status" value="1"/>
</dbReference>
<dbReference type="Pfam" id="PF16655">
    <property type="entry name" value="PhoD_N"/>
    <property type="match status" value="1"/>
</dbReference>
<keyword evidence="4" id="KW-1185">Reference proteome</keyword>
<dbReference type="InterPro" id="IPR029052">
    <property type="entry name" value="Metallo-depent_PP-like"/>
</dbReference>
<proteinExistence type="predicted"/>
<protein>
    <recommendedName>
        <fullName evidence="5">Alkaline phosphatase</fullName>
    </recommendedName>
</protein>
<evidence type="ECO:0000259" key="2">
    <source>
        <dbReference type="Pfam" id="PF16655"/>
    </source>
</evidence>
<dbReference type="InterPro" id="IPR018946">
    <property type="entry name" value="PhoD-like_MPP"/>
</dbReference>
<dbReference type="InterPro" id="IPR038607">
    <property type="entry name" value="PhoD-like_sf"/>
</dbReference>
<name>A0ABR3TFL2_9PEZI</name>
<dbReference type="Gene3D" id="3.60.21.70">
    <property type="entry name" value="PhoD-like phosphatase"/>
    <property type="match status" value="1"/>
</dbReference>
<feature type="domain" description="Phospholipase D N-terminal" evidence="2">
    <location>
        <begin position="1"/>
        <end position="53"/>
    </location>
</feature>
<evidence type="ECO:0000313" key="4">
    <source>
        <dbReference type="Proteomes" id="UP001521116"/>
    </source>
</evidence>
<dbReference type="PANTHER" id="PTHR43606">
    <property type="entry name" value="PHOSPHATASE, PUTATIVE (AFU_ORTHOLOGUE AFUA_6G08710)-RELATED"/>
    <property type="match status" value="1"/>
</dbReference>
<sequence>MKNVVTSGQAYTSSDIDYTVKVEATGLQPFTQYYYQFVVCDSDNSSPVGRTKTTPAPGDHVSNVSIAVYSCSNYPFGFFNAFGNSVRKDSVDYILHLGDFIYEYAEGAYGWGWSIDRISQPNKELRTLYDYRKRLASYRADPDSTLSFGSYPWIPVWDDHEVGDNTWRDGMAAQNNTEDSFVQDEIEYGGAGVSFDQRKMNAVRAYFEWIPIRQVEMDDNLRIWRTFSLGDLMDIIMLDTRQYDRSITDLYWNTEYIHEIQNDAGRSLMGSRQENWFYNQLTKSKARGAAWRLIGSQIVFSRLNQSLTGGIEDPYNMDAWDGYQANRNRTFSHLYNNNITNNIVLAGDSHMSWASDLVWTGEHDYDSETGAGSIGVEFSGSAVSSPCPHGQNITMDAANNVSAALVGGNRELQWQDTYYRGYYELHISHDAIQAQYFGIPTLVQRTPYEVSLANFTVKRDANALQRPVAGGIVESGALKGGKVVQTNLTYDTSTGEYKVHNLATFGYNQTVD</sequence>